<dbReference type="CDD" id="cd09917">
    <property type="entry name" value="F-box_SF"/>
    <property type="match status" value="1"/>
</dbReference>
<protein>
    <recommendedName>
        <fullName evidence="1">F-box domain-containing protein</fullName>
    </recommendedName>
</protein>
<dbReference type="PROSITE" id="PS50181">
    <property type="entry name" value="FBOX"/>
    <property type="match status" value="1"/>
</dbReference>
<proteinExistence type="predicted"/>
<evidence type="ECO:0000313" key="2">
    <source>
        <dbReference type="EMBL" id="KAL1870635.1"/>
    </source>
</evidence>
<dbReference type="Proteomes" id="UP001583193">
    <property type="component" value="Unassembled WGS sequence"/>
</dbReference>
<comment type="caution">
    <text evidence="2">The sequence shown here is derived from an EMBL/GenBank/DDBJ whole genome shotgun (WGS) entry which is preliminary data.</text>
</comment>
<name>A0ABR3X480_9EURO</name>
<keyword evidence="3" id="KW-1185">Reference proteome</keyword>
<accession>A0ABR3X480</accession>
<dbReference type="SUPFAM" id="SSF81383">
    <property type="entry name" value="F-box domain"/>
    <property type="match status" value="1"/>
</dbReference>
<reference evidence="2 3" key="1">
    <citation type="journal article" date="2024" name="IMA Fungus">
        <title>IMA Genome - F19 : A genome assembly and annotation guide to empower mycologists, including annotated draft genome sequences of Ceratocystis pirilliformis, Diaporthe australafricana, Fusarium ophioides, Paecilomyces lecythidis, and Sporothrix stenoceras.</title>
        <authorList>
            <person name="Aylward J."/>
            <person name="Wilson A.M."/>
            <person name="Visagie C.M."/>
            <person name="Spraker J."/>
            <person name="Barnes I."/>
            <person name="Buitendag C."/>
            <person name="Ceriani C."/>
            <person name="Del Mar Angel L."/>
            <person name="du Plessis D."/>
            <person name="Fuchs T."/>
            <person name="Gasser K."/>
            <person name="Kramer D."/>
            <person name="Li W."/>
            <person name="Munsamy K."/>
            <person name="Piso A."/>
            <person name="Price J.L."/>
            <person name="Sonnekus B."/>
            <person name="Thomas C."/>
            <person name="van der Nest A."/>
            <person name="van Dijk A."/>
            <person name="van Heerden A."/>
            <person name="van Vuuren N."/>
            <person name="Yilmaz N."/>
            <person name="Duong T.A."/>
            <person name="van der Merwe N.A."/>
            <person name="Wingfield M.J."/>
            <person name="Wingfield B.D."/>
        </authorList>
    </citation>
    <scope>NUCLEOTIDE SEQUENCE [LARGE SCALE GENOMIC DNA]</scope>
    <source>
        <strain evidence="2 3">CMW 18167</strain>
    </source>
</reference>
<dbReference type="InterPro" id="IPR001810">
    <property type="entry name" value="F-box_dom"/>
</dbReference>
<evidence type="ECO:0000259" key="1">
    <source>
        <dbReference type="PROSITE" id="PS50181"/>
    </source>
</evidence>
<dbReference type="Pfam" id="PF00646">
    <property type="entry name" value="F-box"/>
    <property type="match status" value="1"/>
</dbReference>
<feature type="domain" description="F-box" evidence="1">
    <location>
        <begin position="6"/>
        <end position="51"/>
    </location>
</feature>
<organism evidence="2 3">
    <name type="scientific">Paecilomyces lecythidis</name>
    <dbReference type="NCBI Taxonomy" id="3004212"/>
    <lineage>
        <taxon>Eukaryota</taxon>
        <taxon>Fungi</taxon>
        <taxon>Dikarya</taxon>
        <taxon>Ascomycota</taxon>
        <taxon>Pezizomycotina</taxon>
        <taxon>Eurotiomycetes</taxon>
        <taxon>Eurotiomycetidae</taxon>
        <taxon>Eurotiales</taxon>
        <taxon>Thermoascaceae</taxon>
        <taxon>Paecilomyces</taxon>
    </lineage>
</organism>
<dbReference type="Gene3D" id="1.20.1280.50">
    <property type="match status" value="1"/>
</dbReference>
<dbReference type="EMBL" id="JAVDPF010000030">
    <property type="protein sequence ID" value="KAL1870635.1"/>
    <property type="molecule type" value="Genomic_DNA"/>
</dbReference>
<gene>
    <name evidence="2" type="ORF">Plec18167_007399</name>
</gene>
<evidence type="ECO:0000313" key="3">
    <source>
        <dbReference type="Proteomes" id="UP001583193"/>
    </source>
</evidence>
<dbReference type="InterPro" id="IPR036047">
    <property type="entry name" value="F-box-like_dom_sf"/>
</dbReference>
<sequence length="371" mass="42511">MALSHRAQLEQLPAELLFEIASYLDFLSLENLSNVSWTLRHVAAHRMFKCVSLPFLASDIEALKEMAGSPLAKVVKSLTFRVVPSVKNVSGKRELRKGLVQPIEKIYSRQTYFQDMEQYFLPEDMSYAEIVEHMSTICEEQSKLPKSSRALLSLATTLQQFTALKELGVDWRLDMADPNGLDIVFVRCRKPNNLCNKHLIDMITKVIRLRAKDNPITSLQFSARGTELVSSASYPDRHLLKDAFMSIRSLHLQAHDGPLRLMAHWADLPELRCLKMTKFRDIDLDTLDRLCRKSAKTLTVLHIETKNFVYRGEHYQLAGHIEYCRPITTFMHKIGKDMSLEEVKVQALNHPEIVRGQLEALLRGETIPHLC</sequence>